<dbReference type="Proteomes" id="UP001345963">
    <property type="component" value="Unassembled WGS sequence"/>
</dbReference>
<evidence type="ECO:0000313" key="3">
    <source>
        <dbReference type="Proteomes" id="UP001345963"/>
    </source>
</evidence>
<reference evidence="2 3" key="1">
    <citation type="submission" date="2021-07" db="EMBL/GenBank/DDBJ databases">
        <authorList>
            <person name="Palmer J.M."/>
        </authorList>
    </citation>
    <scope>NUCLEOTIDE SEQUENCE [LARGE SCALE GENOMIC DNA]</scope>
    <source>
        <strain evidence="2 3">AT_MEX2019</strain>
        <tissue evidence="2">Muscle</tissue>
    </source>
</reference>
<proteinExistence type="predicted"/>
<sequence>MMKITGFKLKDDQTDGGLDRANELNTFFNRFGLKQAQHPPLLLTARHPTLLSPTAFLSHLKCFIFYLNPSASTGLPSTKSEDADASFSVPSSTSVSQKVR</sequence>
<accession>A0ABU7ARM3</accession>
<feature type="region of interest" description="Disordered" evidence="1">
    <location>
        <begin position="74"/>
        <end position="100"/>
    </location>
</feature>
<dbReference type="EMBL" id="JAHUTI010027353">
    <property type="protein sequence ID" value="MED6240857.1"/>
    <property type="molecule type" value="Genomic_DNA"/>
</dbReference>
<protein>
    <submittedName>
        <fullName evidence="2">Uncharacterized protein</fullName>
    </submittedName>
</protein>
<comment type="caution">
    <text evidence="2">The sequence shown here is derived from an EMBL/GenBank/DDBJ whole genome shotgun (WGS) entry which is preliminary data.</text>
</comment>
<organism evidence="2 3">
    <name type="scientific">Ataeniobius toweri</name>
    <dbReference type="NCBI Taxonomy" id="208326"/>
    <lineage>
        <taxon>Eukaryota</taxon>
        <taxon>Metazoa</taxon>
        <taxon>Chordata</taxon>
        <taxon>Craniata</taxon>
        <taxon>Vertebrata</taxon>
        <taxon>Euteleostomi</taxon>
        <taxon>Actinopterygii</taxon>
        <taxon>Neopterygii</taxon>
        <taxon>Teleostei</taxon>
        <taxon>Neoteleostei</taxon>
        <taxon>Acanthomorphata</taxon>
        <taxon>Ovalentaria</taxon>
        <taxon>Atherinomorphae</taxon>
        <taxon>Cyprinodontiformes</taxon>
        <taxon>Goodeidae</taxon>
        <taxon>Ataeniobius</taxon>
    </lineage>
</organism>
<gene>
    <name evidence="2" type="ORF">ATANTOWER_029570</name>
</gene>
<evidence type="ECO:0000313" key="2">
    <source>
        <dbReference type="EMBL" id="MED6240857.1"/>
    </source>
</evidence>
<feature type="compositionally biased region" description="Low complexity" evidence="1">
    <location>
        <begin position="86"/>
        <end position="100"/>
    </location>
</feature>
<keyword evidence="3" id="KW-1185">Reference proteome</keyword>
<evidence type="ECO:0000256" key="1">
    <source>
        <dbReference type="SAM" id="MobiDB-lite"/>
    </source>
</evidence>
<name>A0ABU7ARM3_9TELE</name>